<dbReference type="GO" id="GO:0046872">
    <property type="term" value="F:metal ion binding"/>
    <property type="evidence" value="ECO:0007669"/>
    <property type="project" value="TreeGrafter"/>
</dbReference>
<comment type="caution">
    <text evidence="3">The sequence shown here is derived from an EMBL/GenBank/DDBJ whole genome shotgun (WGS) entry which is preliminary data.</text>
</comment>
<dbReference type="SMART" id="SM01118">
    <property type="entry name" value="CYTH"/>
    <property type="match status" value="1"/>
</dbReference>
<dbReference type="CDD" id="cd07756">
    <property type="entry name" value="CYTH-like_Pase_CHAD"/>
    <property type="match status" value="1"/>
</dbReference>
<dbReference type="AlphaFoldDB" id="A0A2N3PP91"/>
<dbReference type="EMBL" id="PIUM01000036">
    <property type="protein sequence ID" value="PKU22221.1"/>
    <property type="molecule type" value="Genomic_DNA"/>
</dbReference>
<evidence type="ECO:0008006" key="5">
    <source>
        <dbReference type="Google" id="ProtNLM"/>
    </source>
</evidence>
<dbReference type="InterPro" id="IPR023577">
    <property type="entry name" value="CYTH_domain"/>
</dbReference>
<feature type="domain" description="CHAD" evidence="2">
    <location>
        <begin position="229"/>
        <end position="522"/>
    </location>
</feature>
<evidence type="ECO:0000259" key="1">
    <source>
        <dbReference type="PROSITE" id="PS51707"/>
    </source>
</evidence>
<accession>A0A2N3PP91</accession>
<dbReference type="Pfam" id="PF05235">
    <property type="entry name" value="CHAD"/>
    <property type="match status" value="1"/>
</dbReference>
<dbReference type="InterPro" id="IPR039013">
    <property type="entry name" value="YgiF"/>
</dbReference>
<name>A0A2N3PP91_9PROT</name>
<organism evidence="3 4">
    <name type="scientific">Telmatospirillum siberiense</name>
    <dbReference type="NCBI Taxonomy" id="382514"/>
    <lineage>
        <taxon>Bacteria</taxon>
        <taxon>Pseudomonadati</taxon>
        <taxon>Pseudomonadota</taxon>
        <taxon>Alphaproteobacteria</taxon>
        <taxon>Rhodospirillales</taxon>
        <taxon>Rhodospirillaceae</taxon>
        <taxon>Telmatospirillum</taxon>
    </lineage>
</organism>
<dbReference type="Pfam" id="PF01928">
    <property type="entry name" value="CYTH"/>
    <property type="match status" value="1"/>
</dbReference>
<dbReference type="PROSITE" id="PS51708">
    <property type="entry name" value="CHAD"/>
    <property type="match status" value="1"/>
</dbReference>
<evidence type="ECO:0000313" key="4">
    <source>
        <dbReference type="Proteomes" id="UP000233293"/>
    </source>
</evidence>
<proteinExistence type="predicted"/>
<dbReference type="SUPFAM" id="SSF55154">
    <property type="entry name" value="CYTH-like phosphatases"/>
    <property type="match status" value="1"/>
</dbReference>
<reference evidence="4" key="1">
    <citation type="submission" date="2017-12" db="EMBL/GenBank/DDBJ databases">
        <title>Draft genome sequence of Telmatospirillum siberiense 26-4b1T, an acidotolerant peatland alphaproteobacterium potentially involved in sulfur cycling.</title>
        <authorList>
            <person name="Hausmann B."/>
            <person name="Pjevac P."/>
            <person name="Schreck K."/>
            <person name="Herbold C.W."/>
            <person name="Daims H."/>
            <person name="Wagner M."/>
            <person name="Pester M."/>
            <person name="Loy A."/>
        </authorList>
    </citation>
    <scope>NUCLEOTIDE SEQUENCE [LARGE SCALE GENOMIC DNA]</scope>
    <source>
        <strain evidence="4">26-4b1</strain>
    </source>
</reference>
<dbReference type="Gene3D" id="2.40.320.10">
    <property type="entry name" value="Hypothetical Protein Pfu-838710-001"/>
    <property type="match status" value="1"/>
</dbReference>
<dbReference type="GO" id="GO:0050355">
    <property type="term" value="F:inorganic triphosphate phosphatase activity"/>
    <property type="evidence" value="ECO:0007669"/>
    <property type="project" value="InterPro"/>
</dbReference>
<gene>
    <name evidence="3" type="ORF">CWS72_22995</name>
</gene>
<feature type="domain" description="CYTH" evidence="1">
    <location>
        <begin position="12"/>
        <end position="214"/>
    </location>
</feature>
<dbReference type="Proteomes" id="UP000233293">
    <property type="component" value="Unassembled WGS sequence"/>
</dbReference>
<dbReference type="InterPro" id="IPR033469">
    <property type="entry name" value="CYTH-like_dom_sf"/>
</dbReference>
<protein>
    <recommendedName>
        <fullName evidence="5">Inorganic triphosphatase</fullName>
    </recommendedName>
</protein>
<sequence length="522" mass="59960">MMRNAETGEAMPTETELKLRLDAAGMRRLRRHRLIARLKRARPTTRFMKSVYFDTPDFRLYDLQMVLRVRHLGRRRLQTIKDMGEMIGGVRARGEWESEITGDTPEIGQIGDETVPPQFADARLWRALQPVFTSEIRRTVYHLSDEDWEIELALDEGLITTSQDSIPVCEAELELKRGQPKHLFDLALALQRDLPFIIETATKAGRGYDLLTGRKRQHYKADPLKLAATLSAAEAFRLIAHSCLAHFLANYANLDGGPGAETIHQMRVALRRLRSAIGIFKDFLDTAESRWLKEELRWLLTPLGAARDGDVFFDEIFAPLTGILDDEPGFHLLQQDLTAERRAAYTAAQELLKTPRLTHLLLRLGRWIEAGDWQEAEGAERRSLLDMPIRDLAETTLNKLERKAGRGMRHLSEDDETGRHTTRIHIKKLRYSIDFFESLFRGIKSRKLVEHLGALQDRLGLLHDIAVGRQRLARHGETAQDSGRLWAAGMIAGWHLARVDDLVKQSIKDWRRFDKQARPWKR</sequence>
<dbReference type="PROSITE" id="PS51707">
    <property type="entry name" value="CYTH"/>
    <property type="match status" value="1"/>
</dbReference>
<evidence type="ECO:0000313" key="3">
    <source>
        <dbReference type="EMBL" id="PKU22221.1"/>
    </source>
</evidence>
<dbReference type="PANTHER" id="PTHR39569">
    <property type="entry name" value="INORGANIC TRIPHOSPHATASE"/>
    <property type="match status" value="1"/>
</dbReference>
<dbReference type="InterPro" id="IPR007899">
    <property type="entry name" value="CHAD_dom"/>
</dbReference>
<dbReference type="SMART" id="SM00880">
    <property type="entry name" value="CHAD"/>
    <property type="match status" value="1"/>
</dbReference>
<dbReference type="InterPro" id="IPR038186">
    <property type="entry name" value="CHAD_dom_sf"/>
</dbReference>
<dbReference type="Gene3D" id="1.40.20.10">
    <property type="entry name" value="CHAD domain"/>
    <property type="match status" value="1"/>
</dbReference>
<keyword evidence="4" id="KW-1185">Reference proteome</keyword>
<dbReference type="PANTHER" id="PTHR39569:SF1">
    <property type="entry name" value="INORGANIC TRIPHOSPHATASE"/>
    <property type="match status" value="1"/>
</dbReference>
<evidence type="ECO:0000259" key="2">
    <source>
        <dbReference type="PROSITE" id="PS51708"/>
    </source>
</evidence>